<evidence type="ECO:0000313" key="7">
    <source>
        <dbReference type="Proteomes" id="UP000000268"/>
    </source>
</evidence>
<dbReference type="KEGG" id="amr:AM1_3005"/>
<dbReference type="STRING" id="329726.AM1_3005"/>
<dbReference type="InterPro" id="IPR051206">
    <property type="entry name" value="NAMLAA_amidase_2"/>
</dbReference>
<dbReference type="CDD" id="cd06583">
    <property type="entry name" value="PGRP"/>
    <property type="match status" value="1"/>
</dbReference>
<dbReference type="PANTHER" id="PTHR30417">
    <property type="entry name" value="N-ACETYLMURAMOYL-L-ALANINE AMIDASE AMID"/>
    <property type="match status" value="1"/>
</dbReference>
<dbReference type="AlphaFoldDB" id="B0CCH2"/>
<keyword evidence="7" id="KW-1185">Reference proteome</keyword>
<dbReference type="GO" id="GO:0008745">
    <property type="term" value="F:N-acetylmuramoyl-L-alanine amidase activity"/>
    <property type="evidence" value="ECO:0007669"/>
    <property type="project" value="UniProtKB-EC"/>
</dbReference>
<dbReference type="GO" id="GO:0071555">
    <property type="term" value="P:cell wall organization"/>
    <property type="evidence" value="ECO:0007669"/>
    <property type="project" value="UniProtKB-KW"/>
</dbReference>
<dbReference type="HOGENOM" id="CLU_1173425_0_0_3"/>
<dbReference type="InterPro" id="IPR002502">
    <property type="entry name" value="Amidase_domain"/>
</dbReference>
<sequence>MVCILALHTNAVSQTVHSELTNFRPITVWRPAHETNFGKRYPKDIYGRPVNNEPIVVLHETVSSGASTIRFFQTPHYNEAEQASYHDLIIRNGTIVHIVSRENRAFGAGNSVFNGPNGPESVKTHKIYSASVNNFAYHISLETPPDGRHNGNRHSGYTQAQYKSLAYLVANSQIPLSRVTTHKGVDRSGSRRDPRSFNNRYFTSLVQRFSQVNNAKAISQTPPAFVEAESPSLNIP</sequence>
<evidence type="ECO:0000256" key="1">
    <source>
        <dbReference type="ARBA" id="ARBA00001561"/>
    </source>
</evidence>
<dbReference type="EC" id="3.5.1.28" evidence="2"/>
<protein>
    <recommendedName>
        <fullName evidence="2">N-acetylmuramoyl-L-alanine amidase</fullName>
        <ecNumber evidence="2">3.5.1.28</ecNumber>
    </recommendedName>
</protein>
<evidence type="ECO:0000256" key="4">
    <source>
        <dbReference type="ARBA" id="ARBA00023316"/>
    </source>
</evidence>
<comment type="catalytic activity">
    <reaction evidence="1">
        <text>Hydrolyzes the link between N-acetylmuramoyl residues and L-amino acid residues in certain cell-wall glycopeptides.</text>
        <dbReference type="EC" id="3.5.1.28"/>
    </reaction>
</comment>
<organism evidence="6 7">
    <name type="scientific">Acaryochloris marina (strain MBIC 11017)</name>
    <dbReference type="NCBI Taxonomy" id="329726"/>
    <lineage>
        <taxon>Bacteria</taxon>
        <taxon>Bacillati</taxon>
        <taxon>Cyanobacteriota</taxon>
        <taxon>Cyanophyceae</taxon>
        <taxon>Acaryochloridales</taxon>
        <taxon>Acaryochloridaceae</taxon>
        <taxon>Acaryochloris</taxon>
    </lineage>
</organism>
<dbReference type="Gene3D" id="3.40.80.10">
    <property type="entry name" value="Peptidoglycan recognition protein-like"/>
    <property type="match status" value="1"/>
</dbReference>
<keyword evidence="4" id="KW-0961">Cell wall biogenesis/degradation</keyword>
<keyword evidence="3" id="KW-0378">Hydrolase</keyword>
<name>B0CCH2_ACAM1</name>
<proteinExistence type="predicted"/>
<evidence type="ECO:0000313" key="6">
    <source>
        <dbReference type="EMBL" id="ABW28001.1"/>
    </source>
</evidence>
<dbReference type="eggNOG" id="COG3023">
    <property type="taxonomic scope" value="Bacteria"/>
</dbReference>
<dbReference type="GO" id="GO:0009253">
    <property type="term" value="P:peptidoglycan catabolic process"/>
    <property type="evidence" value="ECO:0007669"/>
    <property type="project" value="InterPro"/>
</dbReference>
<dbReference type="GO" id="GO:0009254">
    <property type="term" value="P:peptidoglycan turnover"/>
    <property type="evidence" value="ECO:0007669"/>
    <property type="project" value="TreeGrafter"/>
</dbReference>
<dbReference type="OrthoDB" id="505853at2"/>
<accession>B0CCH2</accession>
<gene>
    <name evidence="6" type="ordered locus">AM1_3005</name>
</gene>
<feature type="domain" description="N-acetylmuramoyl-L-alanine amidase" evidence="5">
    <location>
        <begin position="43"/>
        <end position="195"/>
    </location>
</feature>
<evidence type="ECO:0000256" key="3">
    <source>
        <dbReference type="ARBA" id="ARBA00022801"/>
    </source>
</evidence>
<evidence type="ECO:0000259" key="5">
    <source>
        <dbReference type="SMART" id="SM00644"/>
    </source>
</evidence>
<dbReference type="Pfam" id="PF01510">
    <property type="entry name" value="Amidase_2"/>
    <property type="match status" value="1"/>
</dbReference>
<evidence type="ECO:0000256" key="2">
    <source>
        <dbReference type="ARBA" id="ARBA00011901"/>
    </source>
</evidence>
<dbReference type="EMBL" id="CP000828">
    <property type="protein sequence ID" value="ABW28001.1"/>
    <property type="molecule type" value="Genomic_DNA"/>
</dbReference>
<dbReference type="SUPFAM" id="SSF55846">
    <property type="entry name" value="N-acetylmuramoyl-L-alanine amidase-like"/>
    <property type="match status" value="1"/>
</dbReference>
<reference evidence="6 7" key="1">
    <citation type="journal article" date="2008" name="Proc. Natl. Acad. Sci. U.S.A.">
        <title>Niche adaptation and genome expansion in the chlorophyll d-producing cyanobacterium Acaryochloris marina.</title>
        <authorList>
            <person name="Swingley W.D."/>
            <person name="Chen M."/>
            <person name="Cheung P.C."/>
            <person name="Conrad A.L."/>
            <person name="Dejesa L.C."/>
            <person name="Hao J."/>
            <person name="Honchak B.M."/>
            <person name="Karbach L.E."/>
            <person name="Kurdoglu A."/>
            <person name="Lahiri S."/>
            <person name="Mastrian S.D."/>
            <person name="Miyashita H."/>
            <person name="Page L."/>
            <person name="Ramakrishna P."/>
            <person name="Satoh S."/>
            <person name="Sattley W.M."/>
            <person name="Shimada Y."/>
            <person name="Taylor H.L."/>
            <person name="Tomo T."/>
            <person name="Tsuchiya T."/>
            <person name="Wang Z.T."/>
            <person name="Raymond J."/>
            <person name="Mimuro M."/>
            <person name="Blankenship R.E."/>
            <person name="Touchman J.W."/>
        </authorList>
    </citation>
    <scope>NUCLEOTIDE SEQUENCE [LARGE SCALE GENOMIC DNA]</scope>
    <source>
        <strain evidence="7">MBIC 11017</strain>
    </source>
</reference>
<dbReference type="PANTHER" id="PTHR30417:SF1">
    <property type="entry name" value="N-ACETYLMURAMOYL-L-ALANINE AMIDASE AMID"/>
    <property type="match status" value="1"/>
</dbReference>
<dbReference type="InterPro" id="IPR036505">
    <property type="entry name" value="Amidase/PGRP_sf"/>
</dbReference>
<dbReference type="SMART" id="SM00644">
    <property type="entry name" value="Ami_2"/>
    <property type="match status" value="1"/>
</dbReference>
<dbReference type="Proteomes" id="UP000000268">
    <property type="component" value="Chromosome"/>
</dbReference>